<dbReference type="Proteomes" id="UP000663419">
    <property type="component" value="Chromosome 1"/>
</dbReference>
<sequence>MAISTSISNKQDTTPLYPTANIDLYIGHHHREASLCSSAAHPAFRIPGKTCDGKKGYGVCGFLCFAFICFFSLLVLIIF</sequence>
<gene>
    <name evidence="2" type="ORF">I7I53_10882</name>
</gene>
<dbReference type="EMBL" id="CP069102">
    <property type="protein sequence ID" value="QSS50255.1"/>
    <property type="molecule type" value="Genomic_DNA"/>
</dbReference>
<keyword evidence="1" id="KW-0472">Membrane</keyword>
<evidence type="ECO:0000313" key="3">
    <source>
        <dbReference type="Proteomes" id="UP000663419"/>
    </source>
</evidence>
<evidence type="ECO:0008006" key="4">
    <source>
        <dbReference type="Google" id="ProtNLM"/>
    </source>
</evidence>
<organism evidence="2 3">
    <name type="scientific">Ajellomyces capsulatus (strain H88)</name>
    <name type="common">Darling's disease fungus</name>
    <name type="synonym">Histoplasma capsulatum</name>
    <dbReference type="NCBI Taxonomy" id="544711"/>
    <lineage>
        <taxon>Eukaryota</taxon>
        <taxon>Fungi</taxon>
        <taxon>Dikarya</taxon>
        <taxon>Ascomycota</taxon>
        <taxon>Pezizomycotina</taxon>
        <taxon>Eurotiomycetes</taxon>
        <taxon>Eurotiomycetidae</taxon>
        <taxon>Onygenales</taxon>
        <taxon>Ajellomycetaceae</taxon>
        <taxon>Histoplasma</taxon>
    </lineage>
</organism>
<proteinExistence type="predicted"/>
<evidence type="ECO:0000313" key="2">
    <source>
        <dbReference type="EMBL" id="QSS50255.1"/>
    </source>
</evidence>
<dbReference type="AlphaFoldDB" id="A0A8A1LBP1"/>
<name>A0A8A1LBP1_AJEC8</name>
<dbReference type="VEuPathDB" id="FungiDB:I7I53_10882"/>
<feature type="transmembrane region" description="Helical" evidence="1">
    <location>
        <begin position="56"/>
        <end position="78"/>
    </location>
</feature>
<accession>A0A8A1LBP1</accession>
<keyword evidence="1" id="KW-1133">Transmembrane helix</keyword>
<protein>
    <recommendedName>
        <fullName evidence="4">Transmembrane protein</fullName>
    </recommendedName>
</protein>
<keyword evidence="1" id="KW-0812">Transmembrane</keyword>
<evidence type="ECO:0000256" key="1">
    <source>
        <dbReference type="SAM" id="Phobius"/>
    </source>
</evidence>
<reference evidence="2" key="1">
    <citation type="submission" date="2021-01" db="EMBL/GenBank/DDBJ databases">
        <title>Chromosome-level genome assembly of a human fungal pathogen reveals clustering of transcriptionally co-regulated genes.</title>
        <authorList>
            <person name="Voorhies M."/>
            <person name="Cohen S."/>
            <person name="Shea T.P."/>
            <person name="Petrus S."/>
            <person name="Munoz J.F."/>
            <person name="Poplawski S."/>
            <person name="Goldman W.E."/>
            <person name="Michael T."/>
            <person name="Cuomo C.A."/>
            <person name="Sil A."/>
            <person name="Beyhan S."/>
        </authorList>
    </citation>
    <scope>NUCLEOTIDE SEQUENCE</scope>
    <source>
        <strain evidence="2">H88</strain>
    </source>
</reference>